<gene>
    <name evidence="1" type="ORF">PSON_ATCC_30995.1.T1920068</name>
</gene>
<organism evidence="1 2">
    <name type="scientific">Paramecium sonneborni</name>
    <dbReference type="NCBI Taxonomy" id="65129"/>
    <lineage>
        <taxon>Eukaryota</taxon>
        <taxon>Sar</taxon>
        <taxon>Alveolata</taxon>
        <taxon>Ciliophora</taxon>
        <taxon>Intramacronucleata</taxon>
        <taxon>Oligohymenophorea</taxon>
        <taxon>Peniculida</taxon>
        <taxon>Parameciidae</taxon>
        <taxon>Paramecium</taxon>
    </lineage>
</organism>
<sequence>MLAMNIYEKSDLLNLIYNLKSHLIENPCNKVKLFTMQKERKIGNIDDSNQDLHKKSKQYLKELIDKLKRDELQIANYGRSKFQTFNQGTLDIVNKNVEKISHIYKNKIKDLNIIVESQKGELVMTKQTLKEFKNIINEQIIQQKKQHNQQKILTKYYFQDNHGNLFILLIIERI</sequence>
<name>A0A8S1RNF8_9CILI</name>
<protein>
    <submittedName>
        <fullName evidence="1">Uncharacterized protein</fullName>
    </submittedName>
</protein>
<accession>A0A8S1RNF8</accession>
<dbReference type="EMBL" id="CAJJDN010000192">
    <property type="protein sequence ID" value="CAD8128640.1"/>
    <property type="molecule type" value="Genomic_DNA"/>
</dbReference>
<comment type="caution">
    <text evidence="1">The sequence shown here is derived from an EMBL/GenBank/DDBJ whole genome shotgun (WGS) entry which is preliminary data.</text>
</comment>
<dbReference type="AlphaFoldDB" id="A0A8S1RNF8"/>
<evidence type="ECO:0000313" key="1">
    <source>
        <dbReference type="EMBL" id="CAD8128640.1"/>
    </source>
</evidence>
<evidence type="ECO:0000313" key="2">
    <source>
        <dbReference type="Proteomes" id="UP000692954"/>
    </source>
</evidence>
<proteinExistence type="predicted"/>
<reference evidence="1" key="1">
    <citation type="submission" date="2021-01" db="EMBL/GenBank/DDBJ databases">
        <authorList>
            <consortium name="Genoscope - CEA"/>
            <person name="William W."/>
        </authorList>
    </citation>
    <scope>NUCLEOTIDE SEQUENCE</scope>
</reference>
<dbReference type="Proteomes" id="UP000692954">
    <property type="component" value="Unassembled WGS sequence"/>
</dbReference>
<keyword evidence="2" id="KW-1185">Reference proteome</keyword>